<dbReference type="Gene3D" id="1.20.1070.10">
    <property type="entry name" value="Rhodopsin 7-helix transmembrane proteins"/>
    <property type="match status" value="1"/>
</dbReference>
<dbReference type="EMBL" id="KQ964428">
    <property type="protein sequence ID" value="KXN74043.1"/>
    <property type="molecule type" value="Genomic_DNA"/>
</dbReference>
<dbReference type="AlphaFoldDB" id="A0A137PGB2"/>
<protein>
    <recommendedName>
        <fullName evidence="3">G-protein coupled receptors family 1 profile domain-containing protein</fullName>
    </recommendedName>
</protein>
<evidence type="ECO:0008006" key="3">
    <source>
        <dbReference type="Google" id="ProtNLM"/>
    </source>
</evidence>
<evidence type="ECO:0000313" key="2">
    <source>
        <dbReference type="Proteomes" id="UP000070444"/>
    </source>
</evidence>
<name>A0A137PGB2_CONC2</name>
<keyword evidence="2" id="KW-1185">Reference proteome</keyword>
<accession>A0A137PGB2</accession>
<sequence length="311" mass="35744">MHDADNKDVSDMNDKRHLLSRIVYPIGMAMSCIILLIICILALIDKKLINRMTLRLISAIAITNFIEHWAEYFPYRQLYVLGSTTCEVVVGFRTFARTFYCFTQLAISYHLFRRVVQLKESSWRYELITWGVITAATIPFVILYYFIGVFGDTELKGKCIPGNPVNETNNRFFHIIASLLNFTTIVVCIFVTIIGHRSLNHWIDHYAQTNLDSGLDQEKFKNEKTKLAQRSFLYPLTTCIVLPIETIYYFLTGCGLEIDDLVNPMIVTSGLSGTLTAIIFFIDPALWHSASLAKERVKNWWEIKGNTNIDE</sequence>
<dbReference type="Proteomes" id="UP000070444">
    <property type="component" value="Unassembled WGS sequence"/>
</dbReference>
<dbReference type="PROSITE" id="PS51257">
    <property type="entry name" value="PROKAR_LIPOPROTEIN"/>
    <property type="match status" value="1"/>
</dbReference>
<organism evidence="1 2">
    <name type="scientific">Conidiobolus coronatus (strain ATCC 28846 / CBS 209.66 / NRRL 28638)</name>
    <name type="common">Delacroixia coronata</name>
    <dbReference type="NCBI Taxonomy" id="796925"/>
    <lineage>
        <taxon>Eukaryota</taxon>
        <taxon>Fungi</taxon>
        <taxon>Fungi incertae sedis</taxon>
        <taxon>Zoopagomycota</taxon>
        <taxon>Entomophthoromycotina</taxon>
        <taxon>Entomophthoromycetes</taxon>
        <taxon>Entomophthorales</taxon>
        <taxon>Ancylistaceae</taxon>
        <taxon>Conidiobolus</taxon>
    </lineage>
</organism>
<proteinExistence type="predicted"/>
<gene>
    <name evidence="1" type="ORF">CONCODRAFT_77053</name>
</gene>
<reference evidence="1 2" key="1">
    <citation type="journal article" date="2015" name="Genome Biol. Evol.">
        <title>Phylogenomic analyses indicate that early fungi evolved digesting cell walls of algal ancestors of land plants.</title>
        <authorList>
            <person name="Chang Y."/>
            <person name="Wang S."/>
            <person name="Sekimoto S."/>
            <person name="Aerts A.L."/>
            <person name="Choi C."/>
            <person name="Clum A."/>
            <person name="LaButti K.M."/>
            <person name="Lindquist E.A."/>
            <person name="Yee Ngan C."/>
            <person name="Ohm R.A."/>
            <person name="Salamov A.A."/>
            <person name="Grigoriev I.V."/>
            <person name="Spatafora J.W."/>
            <person name="Berbee M.L."/>
        </authorList>
    </citation>
    <scope>NUCLEOTIDE SEQUENCE [LARGE SCALE GENOMIC DNA]</scope>
    <source>
        <strain evidence="1 2">NRRL 28638</strain>
    </source>
</reference>
<evidence type="ECO:0000313" key="1">
    <source>
        <dbReference type="EMBL" id="KXN74043.1"/>
    </source>
</evidence>